<dbReference type="AlphaFoldDB" id="A0A9P6U3T0"/>
<feature type="region of interest" description="Disordered" evidence="1">
    <location>
        <begin position="379"/>
        <end position="429"/>
    </location>
</feature>
<feature type="compositionally biased region" description="Low complexity" evidence="1">
    <location>
        <begin position="467"/>
        <end position="479"/>
    </location>
</feature>
<feature type="region of interest" description="Disordered" evidence="1">
    <location>
        <begin position="339"/>
        <end position="362"/>
    </location>
</feature>
<proteinExistence type="predicted"/>
<feature type="compositionally biased region" description="Low complexity" evidence="1">
    <location>
        <begin position="278"/>
        <end position="299"/>
    </location>
</feature>
<feature type="non-terminal residue" evidence="3">
    <location>
        <position position="505"/>
    </location>
</feature>
<dbReference type="EMBL" id="JAAAJB010000328">
    <property type="protein sequence ID" value="KAG0258373.1"/>
    <property type="molecule type" value="Genomic_DNA"/>
</dbReference>
<keyword evidence="2" id="KW-1133">Transmembrane helix</keyword>
<feature type="region of interest" description="Disordered" evidence="1">
    <location>
        <begin position="462"/>
        <end position="505"/>
    </location>
</feature>
<organism evidence="3 4">
    <name type="scientific">Actinomortierella ambigua</name>
    <dbReference type="NCBI Taxonomy" id="1343610"/>
    <lineage>
        <taxon>Eukaryota</taxon>
        <taxon>Fungi</taxon>
        <taxon>Fungi incertae sedis</taxon>
        <taxon>Mucoromycota</taxon>
        <taxon>Mortierellomycotina</taxon>
        <taxon>Mortierellomycetes</taxon>
        <taxon>Mortierellales</taxon>
        <taxon>Mortierellaceae</taxon>
        <taxon>Actinomortierella</taxon>
    </lineage>
</organism>
<dbReference type="InterPro" id="IPR011043">
    <property type="entry name" value="Gal_Oxase/kelch_b-propeller"/>
</dbReference>
<dbReference type="Proteomes" id="UP000807716">
    <property type="component" value="Unassembled WGS sequence"/>
</dbReference>
<gene>
    <name evidence="3" type="ORF">DFQ27_004686</name>
</gene>
<feature type="region of interest" description="Disordered" evidence="1">
    <location>
        <begin position="269"/>
        <end position="306"/>
    </location>
</feature>
<comment type="caution">
    <text evidence="3">The sequence shown here is derived from an EMBL/GenBank/DDBJ whole genome shotgun (WGS) entry which is preliminary data.</text>
</comment>
<name>A0A9P6U3T0_9FUNG</name>
<evidence type="ECO:0000256" key="1">
    <source>
        <dbReference type="SAM" id="MobiDB-lite"/>
    </source>
</evidence>
<dbReference type="SUPFAM" id="SSF50965">
    <property type="entry name" value="Galactose oxidase, central domain"/>
    <property type="match status" value="1"/>
</dbReference>
<protein>
    <submittedName>
        <fullName evidence="3">Uncharacterized protein</fullName>
    </submittedName>
</protein>
<keyword evidence="4" id="KW-1185">Reference proteome</keyword>
<evidence type="ECO:0000313" key="3">
    <source>
        <dbReference type="EMBL" id="KAG0258373.1"/>
    </source>
</evidence>
<reference evidence="3" key="1">
    <citation type="journal article" date="2020" name="Fungal Divers.">
        <title>Resolving the Mortierellaceae phylogeny through synthesis of multi-gene phylogenetics and phylogenomics.</title>
        <authorList>
            <person name="Vandepol N."/>
            <person name="Liber J."/>
            <person name="Desiro A."/>
            <person name="Na H."/>
            <person name="Kennedy M."/>
            <person name="Barry K."/>
            <person name="Grigoriev I.V."/>
            <person name="Miller A.N."/>
            <person name="O'Donnell K."/>
            <person name="Stajich J.E."/>
            <person name="Bonito G."/>
        </authorList>
    </citation>
    <scope>NUCLEOTIDE SEQUENCE</scope>
    <source>
        <strain evidence="3">BC1065</strain>
    </source>
</reference>
<sequence>LERITAQQPQVAPQPAVFSSFAKHKNKFFIYGGTIDGKYEISPGSLGQFFALDLSKPWTSESPSWIQLPTGPRASFGRGAISLDGTMFAGFPYGNRQPNLFSFDTKVWSPSKAVIVGSDDSAPVTLGTDGTVLIPGEFSPSSNRGVYNIYSFDGDNALNTPSPPPSAVFNSTQFFKSTSGEGGVWSQYLKSAVYYGGYSPEFLPNFRGNLVVTYHPESKTWEQKVTNGGDDTSLIDAGKTSTPVNIYQISTGTWVSEYTPSAEYLDPVPVQPSKTVLSPSPSSAPSPSSDSSPSTPSTEKPSDAKPNIGIIAGGTVGGIAAVALIGYLVWMRKKRGSRHRHHHDDLPSDTDHSSHQKESKVEMHVTSRVIQTPSRVAALHPPQYPYGSDDVDDGTADNRHSTKDAKLYSTRRATRSPPPGPQSHLFGTNMYNSYAADGSQYSDTTIAPPHSALSAATTYGYELPHYSPSSSSRSGPGSRNPQTLGHSHMTRGKWTEERPGPQWQP</sequence>
<accession>A0A9P6U3T0</accession>
<feature type="compositionally biased region" description="Basic and acidic residues" evidence="1">
    <location>
        <begin position="396"/>
        <end position="406"/>
    </location>
</feature>
<keyword evidence="2" id="KW-0812">Transmembrane</keyword>
<dbReference type="OrthoDB" id="10250130at2759"/>
<feature type="transmembrane region" description="Helical" evidence="2">
    <location>
        <begin position="308"/>
        <end position="330"/>
    </location>
</feature>
<evidence type="ECO:0000256" key="2">
    <source>
        <dbReference type="SAM" id="Phobius"/>
    </source>
</evidence>
<evidence type="ECO:0000313" key="4">
    <source>
        <dbReference type="Proteomes" id="UP000807716"/>
    </source>
</evidence>
<keyword evidence="2" id="KW-0472">Membrane</keyword>
<dbReference type="CDD" id="cd12087">
    <property type="entry name" value="TM_EGFR-like"/>
    <property type="match status" value="1"/>
</dbReference>
<feature type="compositionally biased region" description="Basic and acidic residues" evidence="1">
    <location>
        <begin position="343"/>
        <end position="362"/>
    </location>
</feature>